<dbReference type="Gene3D" id="3.40.50.2000">
    <property type="entry name" value="Glycogen Phosphorylase B"/>
    <property type="match status" value="2"/>
</dbReference>
<gene>
    <name evidence="2" type="ORF">B6N23_02060</name>
</gene>
<dbReference type="Proteomes" id="UP001235344">
    <property type="component" value="Chromosome"/>
</dbReference>
<evidence type="ECO:0000259" key="1">
    <source>
        <dbReference type="Pfam" id="PF00534"/>
    </source>
</evidence>
<proteinExistence type="predicted"/>
<dbReference type="EC" id="2.4.-.-" evidence="2"/>
<dbReference type="SUPFAM" id="SSF53756">
    <property type="entry name" value="UDP-Glycosyltransferase/glycogen phosphorylase"/>
    <property type="match status" value="1"/>
</dbReference>
<feature type="domain" description="Glycosyl transferase family 1" evidence="1">
    <location>
        <begin position="189"/>
        <end position="339"/>
    </location>
</feature>
<name>A0ABY9H5I6_9GAMM</name>
<dbReference type="PANTHER" id="PTHR45947:SF3">
    <property type="entry name" value="SULFOQUINOVOSYL TRANSFERASE SQD2"/>
    <property type="match status" value="1"/>
</dbReference>
<sequence length="370" mass="42044">MAKKIKFITYHSYSSNGIGGVEELIRSLQLIAETSGLRPVEIYLKGDNGHVFESMANVTKIKYPGVFYNFKFIDRINRALFLRRALDALDVGVGDFLVLFDPKQLLLLPAKVKSNCKIILVQVNRVDKLFKTMSSKISVWVLKQNIFAFTVYTDFDKKELVERFPFLVNKVKVIPRACKLKTSSETARHSKRLVTVARIDEKQKNFFAMVAIFKSLPQDYSLEIYGDGPPDELCRLEEIIKGVKNVRYMGVVRDVSTVLKKNSIFIMTSHYEGFGQTLIEARSQGLPVVAYDSFKSASWVVKDGVTGFLVEPNNISGFVEKLMLIGEDKKIYNYLSNNSIHFAKETEREKIDCLWEKVLTSARAGLESSD</sequence>
<keyword evidence="2" id="KW-0808">Transferase</keyword>
<keyword evidence="3" id="KW-1185">Reference proteome</keyword>
<dbReference type="Pfam" id="PF00534">
    <property type="entry name" value="Glycos_transf_1"/>
    <property type="match status" value="1"/>
</dbReference>
<dbReference type="EMBL" id="CP131913">
    <property type="protein sequence ID" value="WLI73747.1"/>
    <property type="molecule type" value="Genomic_DNA"/>
</dbReference>
<dbReference type="GO" id="GO:0016757">
    <property type="term" value="F:glycosyltransferase activity"/>
    <property type="evidence" value="ECO:0007669"/>
    <property type="project" value="UniProtKB-KW"/>
</dbReference>
<keyword evidence="2" id="KW-0328">Glycosyltransferase</keyword>
<protein>
    <submittedName>
        <fullName evidence="2">Glycosyltransferase</fullName>
        <ecNumber evidence="2">2.4.-.-</ecNumber>
    </submittedName>
</protein>
<evidence type="ECO:0000313" key="3">
    <source>
        <dbReference type="Proteomes" id="UP001235344"/>
    </source>
</evidence>
<evidence type="ECO:0000313" key="2">
    <source>
        <dbReference type="EMBL" id="WLI73747.1"/>
    </source>
</evidence>
<organism evidence="2 3">
    <name type="scientific">Halomonas alkalicola</name>
    <dbReference type="NCBI Taxonomy" id="1930622"/>
    <lineage>
        <taxon>Bacteria</taxon>
        <taxon>Pseudomonadati</taxon>
        <taxon>Pseudomonadota</taxon>
        <taxon>Gammaproteobacteria</taxon>
        <taxon>Oceanospirillales</taxon>
        <taxon>Halomonadaceae</taxon>
        <taxon>Halomonas</taxon>
    </lineage>
</organism>
<reference evidence="2 3" key="1">
    <citation type="submission" date="2023-08" db="EMBL/GenBank/DDBJ databases">
        <title>Transcriptome Analysis of Halomonas alkalicola CICC 11012s to Identify the Genes Involved in Alkaline Tolerances.</title>
        <authorList>
            <person name="Zhai L."/>
        </authorList>
    </citation>
    <scope>NUCLEOTIDE SEQUENCE [LARGE SCALE GENOMIC DNA]</scope>
    <source>
        <strain evidence="2 3">CICC 11012s</strain>
    </source>
</reference>
<dbReference type="InterPro" id="IPR050194">
    <property type="entry name" value="Glycosyltransferase_grp1"/>
</dbReference>
<dbReference type="InterPro" id="IPR001296">
    <property type="entry name" value="Glyco_trans_1"/>
</dbReference>
<dbReference type="RefSeq" id="WP_305501552.1">
    <property type="nucleotide sequence ID" value="NZ_CP131913.1"/>
</dbReference>
<dbReference type="PANTHER" id="PTHR45947">
    <property type="entry name" value="SULFOQUINOVOSYL TRANSFERASE SQD2"/>
    <property type="match status" value="1"/>
</dbReference>
<accession>A0ABY9H5I6</accession>